<gene>
    <name evidence="2" type="ORF">Vqi01_50560</name>
</gene>
<dbReference type="InterPro" id="IPR007822">
    <property type="entry name" value="LANC-like"/>
</dbReference>
<dbReference type="EMBL" id="BOPC01000087">
    <property type="protein sequence ID" value="GIJ29894.1"/>
    <property type="molecule type" value="Genomic_DNA"/>
</dbReference>
<organism evidence="2 3">
    <name type="scientific">Micromonospora qiuiae</name>
    <dbReference type="NCBI Taxonomy" id="502268"/>
    <lineage>
        <taxon>Bacteria</taxon>
        <taxon>Bacillati</taxon>
        <taxon>Actinomycetota</taxon>
        <taxon>Actinomycetes</taxon>
        <taxon>Micromonosporales</taxon>
        <taxon>Micromonosporaceae</taxon>
        <taxon>Micromonospora</taxon>
    </lineage>
</organism>
<dbReference type="NCBIfam" id="TIGR03897">
    <property type="entry name" value="lanti_2_LanM"/>
    <property type="match status" value="1"/>
</dbReference>
<name>A0ABQ4JK88_9ACTN</name>
<dbReference type="CDD" id="cd04792">
    <property type="entry name" value="LanM-like"/>
    <property type="match status" value="1"/>
</dbReference>
<dbReference type="Pfam" id="PF13575">
    <property type="entry name" value="DUF4135"/>
    <property type="match status" value="1"/>
</dbReference>
<dbReference type="InterPro" id="IPR017146">
    <property type="entry name" value="Lanti_2_LanM"/>
</dbReference>
<dbReference type="SMART" id="SM01260">
    <property type="entry name" value="LANC_like"/>
    <property type="match status" value="1"/>
</dbReference>
<protein>
    <recommendedName>
        <fullName evidence="1">Lantibiotic biosynthesis protein dehydration domain-containing protein</fullName>
    </recommendedName>
</protein>
<comment type="caution">
    <text evidence="2">The sequence shown here is derived from an EMBL/GenBank/DDBJ whole genome shotgun (WGS) entry which is preliminary data.</text>
</comment>
<dbReference type="InterPro" id="IPR025410">
    <property type="entry name" value="Lant_dehyd"/>
</dbReference>
<feature type="domain" description="Lantibiotic biosynthesis protein dehydration" evidence="1">
    <location>
        <begin position="218"/>
        <end position="580"/>
    </location>
</feature>
<evidence type="ECO:0000313" key="2">
    <source>
        <dbReference type="EMBL" id="GIJ29894.1"/>
    </source>
</evidence>
<dbReference type="PIRSF" id="PIRSF037228">
    <property type="entry name" value="Lant_mod_RumM"/>
    <property type="match status" value="1"/>
</dbReference>
<dbReference type="Gene3D" id="1.50.10.10">
    <property type="match status" value="1"/>
</dbReference>
<accession>A0ABQ4JK88</accession>
<dbReference type="Proteomes" id="UP000653076">
    <property type="component" value="Unassembled WGS sequence"/>
</dbReference>
<dbReference type="Pfam" id="PF05147">
    <property type="entry name" value="LANC_like"/>
    <property type="match status" value="1"/>
</dbReference>
<evidence type="ECO:0000259" key="1">
    <source>
        <dbReference type="Pfam" id="PF13575"/>
    </source>
</evidence>
<proteinExistence type="predicted"/>
<evidence type="ECO:0000313" key="3">
    <source>
        <dbReference type="Proteomes" id="UP000653076"/>
    </source>
</evidence>
<sequence>MRRADGAPAPDGLDDGWWVPALALHERAHGVDQVTERRDGTSRARFDRWRERYGPRGGPAFRWRLSDVGLDEAGLLRLLAEPSAALAARVARPDWVGMVEAAIRSAAVPPAEVPVPDRWQEAFAWPMRTLVAAAVEQAVARLTPVQATAQLDLVSVAEGFRADLNDRLVCLAARAIVAELHDWRDSGRLRGSDGRQRFAEFVRQLTGPDGLCRFFCTYPVLARLLAETSRFEAEALATTLTRFAADRTEIVRVVLGGTDPGALCAVGTGQGDPHQRGDVVRVLRFSSGARIVYKPRGIGTSLGLAELIAWLKAANPGLDLRSPIVHACGEYGWMEFVAAAPLADPAAAAAYYRRLGSLLALLYIVHATDMHCENIIAAGDQPVVVDAETLFHPSMPGIGSNDPAARVLAGSVARTALLPSAEVGEHGVDTSALTGSVGAVTWRWEAAGTDQMRFVGRALQVIEGPSRPRLGGRVVDPAAYQRDLLHGFRSGYDAARRDRQRLAEIVRRCADLHVRVVLRPTREYHALLDALGDPDVLRDGLDRDQALDALWTSAPDELRRSAAPHEALDLWAGDVPLFQTRPGGREVWASDRTRLPTLLAEPEIDRVTGTIDRLGDVDLQDQEWIVKATMAIRRPVPAHRLDRPALTNLDAVAAPPQRLLAAACEVADRLVACGIADGDRVSWLGVEPVDEQRWLLLPTGLGLAHGTLGIALFLAHAARLSGVPRYATVARSAVRAYPQLRSLLADQPHLAAAVGCGGLSGLGGMAYGLGRLAVLLDDAELATLAAETVDLAATVTRQAPPDWRDGLAGCLAAMLAVYRELGLRSALALAQRCADLLVLLVRRAVPGDVPEGFVTGWGGIAYALYRMAEMNSRYRPLAARATALTPSASPISDGVPGWCAGEAGRVLAATVAGRPAAAVERDLRALTARQVPRDLSLCHGEMGVAEVLTVLAEAGHPQAARERNRRAGLVLDAIHRHGPICGTPDEMETPGLLTGLAGIGYGLLRVGFAAQVPSVLLLQPVEPAG</sequence>
<dbReference type="InterPro" id="IPR012341">
    <property type="entry name" value="6hp_glycosidase-like_sf"/>
</dbReference>
<dbReference type="SUPFAM" id="SSF158745">
    <property type="entry name" value="LanC-like"/>
    <property type="match status" value="1"/>
</dbReference>
<reference evidence="2 3" key="1">
    <citation type="submission" date="2021-01" db="EMBL/GenBank/DDBJ databases">
        <title>Whole genome shotgun sequence of Verrucosispora qiuiae NBRC 106684.</title>
        <authorList>
            <person name="Komaki H."/>
            <person name="Tamura T."/>
        </authorList>
    </citation>
    <scope>NUCLEOTIDE SEQUENCE [LARGE SCALE GENOMIC DNA]</scope>
    <source>
        <strain evidence="2 3">NBRC 106684</strain>
    </source>
</reference>
<keyword evidence="3" id="KW-1185">Reference proteome</keyword>